<dbReference type="GO" id="GO:0016787">
    <property type="term" value="F:hydrolase activity"/>
    <property type="evidence" value="ECO:0007669"/>
    <property type="project" value="UniProtKB-KW"/>
</dbReference>
<protein>
    <recommendedName>
        <fullName evidence="13">DEAD/DEAH box helicase</fullName>
    </recommendedName>
</protein>
<evidence type="ECO:0000313" key="12">
    <source>
        <dbReference type="Proteomes" id="UP000228533"/>
    </source>
</evidence>
<evidence type="ECO:0000256" key="2">
    <source>
        <dbReference type="ARBA" id="ARBA00022801"/>
    </source>
</evidence>
<organism evidence="11 12">
    <name type="scientific">Candidatus Falkowbacteria bacterium CG10_big_fil_rev_8_21_14_0_10_37_14</name>
    <dbReference type="NCBI Taxonomy" id="1974561"/>
    <lineage>
        <taxon>Bacteria</taxon>
        <taxon>Candidatus Falkowiibacteriota</taxon>
    </lineage>
</organism>
<dbReference type="AlphaFoldDB" id="A0A2M6WTK3"/>
<evidence type="ECO:0000259" key="8">
    <source>
        <dbReference type="PROSITE" id="PS51192"/>
    </source>
</evidence>
<keyword evidence="4" id="KW-0067">ATP-binding</keyword>
<dbReference type="PROSITE" id="PS51194">
    <property type="entry name" value="HELICASE_CTER"/>
    <property type="match status" value="1"/>
</dbReference>
<dbReference type="SMART" id="SM00487">
    <property type="entry name" value="DEXDc"/>
    <property type="match status" value="1"/>
</dbReference>
<dbReference type="GO" id="GO:0003676">
    <property type="term" value="F:nucleic acid binding"/>
    <property type="evidence" value="ECO:0007669"/>
    <property type="project" value="InterPro"/>
</dbReference>
<dbReference type="SUPFAM" id="SSF52540">
    <property type="entry name" value="P-loop containing nucleoside triphosphate hydrolases"/>
    <property type="match status" value="1"/>
</dbReference>
<feature type="compositionally biased region" description="Polar residues" evidence="7">
    <location>
        <begin position="513"/>
        <end position="524"/>
    </location>
</feature>
<feature type="compositionally biased region" description="Polar residues" evidence="7">
    <location>
        <begin position="454"/>
        <end position="477"/>
    </location>
</feature>
<dbReference type="GO" id="GO:0003724">
    <property type="term" value="F:RNA helicase activity"/>
    <property type="evidence" value="ECO:0007669"/>
    <property type="project" value="InterPro"/>
</dbReference>
<accession>A0A2M6WTK3</accession>
<evidence type="ECO:0000256" key="6">
    <source>
        <dbReference type="PROSITE-ProRule" id="PRU00552"/>
    </source>
</evidence>
<dbReference type="EMBL" id="PFAM01000013">
    <property type="protein sequence ID" value="PIT96133.1"/>
    <property type="molecule type" value="Genomic_DNA"/>
</dbReference>
<evidence type="ECO:0000256" key="1">
    <source>
        <dbReference type="ARBA" id="ARBA00022741"/>
    </source>
</evidence>
<evidence type="ECO:0008006" key="13">
    <source>
        <dbReference type="Google" id="ProtNLM"/>
    </source>
</evidence>
<name>A0A2M6WTK3_9BACT</name>
<keyword evidence="1" id="KW-0547">Nucleotide-binding</keyword>
<gene>
    <name evidence="11" type="ORF">COT94_02655</name>
</gene>
<evidence type="ECO:0000259" key="10">
    <source>
        <dbReference type="PROSITE" id="PS51195"/>
    </source>
</evidence>
<feature type="compositionally biased region" description="Basic and acidic residues" evidence="7">
    <location>
        <begin position="377"/>
        <end position="387"/>
    </location>
</feature>
<evidence type="ECO:0000256" key="3">
    <source>
        <dbReference type="ARBA" id="ARBA00022806"/>
    </source>
</evidence>
<keyword evidence="3" id="KW-0347">Helicase</keyword>
<feature type="domain" description="DEAD-box RNA helicase Q" evidence="10">
    <location>
        <begin position="9"/>
        <end position="37"/>
    </location>
</feature>
<feature type="region of interest" description="Disordered" evidence="7">
    <location>
        <begin position="372"/>
        <end position="477"/>
    </location>
</feature>
<dbReference type="InterPro" id="IPR014014">
    <property type="entry name" value="RNA_helicase_DEAD_Q_motif"/>
</dbReference>
<dbReference type="SMART" id="SM00490">
    <property type="entry name" value="HELICc"/>
    <property type="match status" value="1"/>
</dbReference>
<evidence type="ECO:0000256" key="5">
    <source>
        <dbReference type="ARBA" id="ARBA00038437"/>
    </source>
</evidence>
<dbReference type="PROSITE" id="PS51195">
    <property type="entry name" value="Q_MOTIF"/>
    <property type="match status" value="1"/>
</dbReference>
<keyword evidence="2" id="KW-0378">Hydrolase</keyword>
<comment type="similarity">
    <text evidence="5">Belongs to the DEAD box helicase family.</text>
</comment>
<sequence>MTNTNKKSTDFYGLGIAPKMLEILNSLHFTTPTPIQLKSLPVTIAGKDIVGIAQTGTGKTLAFGIPLIQRLAADKGRGLVILPTRELALQVDESLRTIGSKLGLRTAVLIGGEYIGRQLNALKRNPHIIIATPGRLNDHIKSYKLRLDDVKIVVLDEADMMFSLGFAPQIELILKSVPKARQTMLFSATMPAAILKLVNAHMNLPVSIEVAPTGSTAENVTQEMVILRNDDKYPELLSIAKEYAGTILVFLRTKHNVKKICLRLNEDGYRAVEIHSNRSLSQRKEALAGFKNGRYRIMVATDVAARGIDVKEIELVVNYDLPENSEDYVHRIGRTGRAGKFGKAISFALPNQSRDIRDIERLIKQNIKVTKQLAKPGDIDQPKEPRRSGQISRSRKSIGGRMVHSERSNERYSSQTSSNKHQNQNKPTTDWKNKKTSGSPYPTKRQDFGGVSRFRSQSETPRSGNNYTSHSVQSSKDNLFSDGLNYIEGKKSFGARKPFNARKNAGVKKPFSTKKSFSDHPTTSDNKRAPRSGGNKYRGNNDRDNSSPIKFSDDQRYRISTRRSKF</sequence>
<dbReference type="CDD" id="cd18787">
    <property type="entry name" value="SF2_C_DEAD"/>
    <property type="match status" value="1"/>
</dbReference>
<dbReference type="InterPro" id="IPR027417">
    <property type="entry name" value="P-loop_NTPase"/>
</dbReference>
<dbReference type="Gene3D" id="3.40.50.300">
    <property type="entry name" value="P-loop containing nucleotide triphosphate hydrolases"/>
    <property type="match status" value="2"/>
</dbReference>
<dbReference type="InterPro" id="IPR014001">
    <property type="entry name" value="Helicase_ATP-bd"/>
</dbReference>
<evidence type="ECO:0000256" key="7">
    <source>
        <dbReference type="SAM" id="MobiDB-lite"/>
    </source>
</evidence>
<comment type="caution">
    <text evidence="11">The sequence shown here is derived from an EMBL/GenBank/DDBJ whole genome shotgun (WGS) entry which is preliminary data.</text>
</comment>
<feature type="domain" description="Helicase C-terminal" evidence="9">
    <location>
        <begin position="219"/>
        <end position="378"/>
    </location>
</feature>
<evidence type="ECO:0000256" key="4">
    <source>
        <dbReference type="ARBA" id="ARBA00022840"/>
    </source>
</evidence>
<feature type="region of interest" description="Disordered" evidence="7">
    <location>
        <begin position="490"/>
        <end position="566"/>
    </location>
</feature>
<dbReference type="GO" id="GO:0005829">
    <property type="term" value="C:cytosol"/>
    <property type="evidence" value="ECO:0007669"/>
    <property type="project" value="TreeGrafter"/>
</dbReference>
<dbReference type="PROSITE" id="PS51192">
    <property type="entry name" value="HELICASE_ATP_BIND_1"/>
    <property type="match status" value="1"/>
</dbReference>
<dbReference type="InterPro" id="IPR050079">
    <property type="entry name" value="DEAD_box_RNA_helicase"/>
</dbReference>
<feature type="compositionally biased region" description="Basic and acidic residues" evidence="7">
    <location>
        <begin position="539"/>
        <end position="557"/>
    </location>
</feature>
<dbReference type="CDD" id="cd00268">
    <property type="entry name" value="DEADc"/>
    <property type="match status" value="1"/>
</dbReference>
<dbReference type="PANTHER" id="PTHR47959">
    <property type="entry name" value="ATP-DEPENDENT RNA HELICASE RHLE-RELATED"/>
    <property type="match status" value="1"/>
</dbReference>
<dbReference type="Proteomes" id="UP000228533">
    <property type="component" value="Unassembled WGS sequence"/>
</dbReference>
<evidence type="ECO:0000313" key="11">
    <source>
        <dbReference type="EMBL" id="PIT96133.1"/>
    </source>
</evidence>
<dbReference type="InterPro" id="IPR001650">
    <property type="entry name" value="Helicase_C-like"/>
</dbReference>
<dbReference type="Pfam" id="PF00271">
    <property type="entry name" value="Helicase_C"/>
    <property type="match status" value="1"/>
</dbReference>
<feature type="compositionally biased region" description="Polar residues" evidence="7">
    <location>
        <begin position="411"/>
        <end position="440"/>
    </location>
</feature>
<dbReference type="InterPro" id="IPR044742">
    <property type="entry name" value="DEAD/DEAH_RhlB"/>
</dbReference>
<reference evidence="12" key="1">
    <citation type="submission" date="2017-09" db="EMBL/GenBank/DDBJ databases">
        <title>Depth-based differentiation of microbial function through sediment-hosted aquifers and enrichment of novel symbionts in the deep terrestrial subsurface.</title>
        <authorList>
            <person name="Probst A.J."/>
            <person name="Ladd B."/>
            <person name="Jarett J.K."/>
            <person name="Geller-Mcgrath D.E."/>
            <person name="Sieber C.M.K."/>
            <person name="Emerson J.B."/>
            <person name="Anantharaman K."/>
            <person name="Thomas B.C."/>
            <person name="Malmstrom R."/>
            <person name="Stieglmeier M."/>
            <person name="Klingl A."/>
            <person name="Woyke T."/>
            <person name="Ryan C.M."/>
            <person name="Banfield J.F."/>
        </authorList>
    </citation>
    <scope>NUCLEOTIDE SEQUENCE [LARGE SCALE GENOMIC DNA]</scope>
</reference>
<dbReference type="Pfam" id="PF00270">
    <property type="entry name" value="DEAD"/>
    <property type="match status" value="1"/>
</dbReference>
<proteinExistence type="inferred from homology"/>
<dbReference type="InterPro" id="IPR011545">
    <property type="entry name" value="DEAD/DEAH_box_helicase_dom"/>
</dbReference>
<dbReference type="PANTHER" id="PTHR47959:SF13">
    <property type="entry name" value="ATP-DEPENDENT RNA HELICASE RHLE"/>
    <property type="match status" value="1"/>
</dbReference>
<evidence type="ECO:0000259" key="9">
    <source>
        <dbReference type="PROSITE" id="PS51194"/>
    </source>
</evidence>
<feature type="domain" description="Helicase ATP-binding" evidence="8">
    <location>
        <begin position="40"/>
        <end position="208"/>
    </location>
</feature>
<dbReference type="GO" id="GO:0005524">
    <property type="term" value="F:ATP binding"/>
    <property type="evidence" value="ECO:0007669"/>
    <property type="project" value="UniProtKB-KW"/>
</dbReference>
<feature type="short sequence motif" description="Q motif" evidence="6">
    <location>
        <begin position="9"/>
        <end position="37"/>
    </location>
</feature>